<feature type="transmembrane region" description="Helical" evidence="7">
    <location>
        <begin position="339"/>
        <end position="356"/>
    </location>
</feature>
<dbReference type="Proteomes" id="UP000600080">
    <property type="component" value="Unassembled WGS sequence"/>
</dbReference>
<dbReference type="InterPro" id="IPR036259">
    <property type="entry name" value="MFS_trans_sf"/>
</dbReference>
<accession>A0ABQ2K343</accession>
<proteinExistence type="predicted"/>
<feature type="transmembrane region" description="Helical" evidence="7">
    <location>
        <begin position="406"/>
        <end position="425"/>
    </location>
</feature>
<keyword evidence="2" id="KW-0813">Transport</keyword>
<keyword evidence="4 7" id="KW-1133">Transmembrane helix</keyword>
<evidence type="ECO:0000256" key="3">
    <source>
        <dbReference type="ARBA" id="ARBA00022692"/>
    </source>
</evidence>
<evidence type="ECO:0000259" key="8">
    <source>
        <dbReference type="PROSITE" id="PS50850"/>
    </source>
</evidence>
<evidence type="ECO:0000256" key="4">
    <source>
        <dbReference type="ARBA" id="ARBA00022989"/>
    </source>
</evidence>
<evidence type="ECO:0000256" key="5">
    <source>
        <dbReference type="ARBA" id="ARBA00023136"/>
    </source>
</evidence>
<name>A0ABQ2K343_9ACTN</name>
<feature type="transmembrane region" description="Helical" evidence="7">
    <location>
        <begin position="86"/>
        <end position="105"/>
    </location>
</feature>
<gene>
    <name evidence="9" type="ORF">GCM10012285_62870</name>
</gene>
<feature type="transmembrane region" description="Helical" evidence="7">
    <location>
        <begin position="111"/>
        <end position="133"/>
    </location>
</feature>
<organism evidence="9 10">
    <name type="scientific">Streptomyces kronopolitis</name>
    <dbReference type="NCBI Taxonomy" id="1612435"/>
    <lineage>
        <taxon>Bacteria</taxon>
        <taxon>Bacillati</taxon>
        <taxon>Actinomycetota</taxon>
        <taxon>Actinomycetes</taxon>
        <taxon>Kitasatosporales</taxon>
        <taxon>Streptomycetaceae</taxon>
        <taxon>Streptomyces</taxon>
    </lineage>
</organism>
<evidence type="ECO:0000313" key="9">
    <source>
        <dbReference type="EMBL" id="GGN62601.1"/>
    </source>
</evidence>
<dbReference type="PANTHER" id="PTHR42718:SF9">
    <property type="entry name" value="MAJOR FACILITATOR SUPERFAMILY MULTIDRUG TRANSPORTER MFSC"/>
    <property type="match status" value="1"/>
</dbReference>
<keyword evidence="10" id="KW-1185">Reference proteome</keyword>
<evidence type="ECO:0000256" key="1">
    <source>
        <dbReference type="ARBA" id="ARBA00004651"/>
    </source>
</evidence>
<feature type="transmembrane region" description="Helical" evidence="7">
    <location>
        <begin position="56"/>
        <end position="74"/>
    </location>
</feature>
<evidence type="ECO:0000256" key="7">
    <source>
        <dbReference type="SAM" id="Phobius"/>
    </source>
</evidence>
<dbReference type="Gene3D" id="1.20.1720.10">
    <property type="entry name" value="Multidrug resistance protein D"/>
    <property type="match status" value="1"/>
</dbReference>
<feature type="transmembrane region" description="Helical" evidence="7">
    <location>
        <begin position="236"/>
        <end position="254"/>
    </location>
</feature>
<dbReference type="SUPFAM" id="SSF103473">
    <property type="entry name" value="MFS general substrate transporter"/>
    <property type="match status" value="1"/>
</dbReference>
<dbReference type="GeneID" id="301551953"/>
<sequence>MVLTSTDLSLFRKRCVLAAMGGAGGMVLLDETVVAVALDPMAHGLGLTASAMHRVVLVYALSLASLVPVGGMAARKFGLLPVFRSGAVLFSLASGCCGLVPGGGLAEPLVLAARAAQGAGAALMLPVATTVITDVYEEHERGRALATYAGLAQTLFVVGPLAGGALTQFFGWRSIFLINIPLGGAVLWTITRARLSERAPGEPLRFLQPILMTVALVVLVSALYQSGIWGLDARTVPALAFGVLLLALSVRVIVRSDRPVLAFGLLRNPTYAVAVAVTFLVRAAQFPVLVHGAVSLRQTLGLTVLGAGVSLLPFVSALAVGTFASGYLLEFFRSVRVPVLWGVAGATLGTAGWTAALSGGGYAWQVPGMIVAGLGMGMPIPALSADMMSAVSADERADASVLRQTLRQLGGAFGLAAAGALVLAANDPASNAAGTVRASATLHGFVFASVTLGVTFVLAALRLPRNSTRHP</sequence>
<feature type="transmembrane region" description="Helical" evidence="7">
    <location>
        <begin position="15"/>
        <end position="36"/>
    </location>
</feature>
<feature type="transmembrane region" description="Helical" evidence="7">
    <location>
        <begin position="266"/>
        <end position="284"/>
    </location>
</feature>
<feature type="transmembrane region" description="Helical" evidence="7">
    <location>
        <begin position="362"/>
        <end position="385"/>
    </location>
</feature>
<dbReference type="EMBL" id="BMND01000047">
    <property type="protein sequence ID" value="GGN62601.1"/>
    <property type="molecule type" value="Genomic_DNA"/>
</dbReference>
<dbReference type="InterPro" id="IPR011701">
    <property type="entry name" value="MFS"/>
</dbReference>
<reference evidence="10" key="1">
    <citation type="journal article" date="2019" name="Int. J. Syst. Evol. Microbiol.">
        <title>The Global Catalogue of Microorganisms (GCM) 10K type strain sequencing project: providing services to taxonomists for standard genome sequencing and annotation.</title>
        <authorList>
            <consortium name="The Broad Institute Genomics Platform"/>
            <consortium name="The Broad Institute Genome Sequencing Center for Infectious Disease"/>
            <person name="Wu L."/>
            <person name="Ma J."/>
        </authorList>
    </citation>
    <scope>NUCLEOTIDE SEQUENCE [LARGE SCALE GENOMIC DNA]</scope>
    <source>
        <strain evidence="10">CGMCC 4.7323</strain>
    </source>
</reference>
<feature type="transmembrane region" description="Helical" evidence="7">
    <location>
        <begin position="172"/>
        <end position="191"/>
    </location>
</feature>
<protein>
    <submittedName>
        <fullName evidence="9">MFS transporter</fullName>
    </submittedName>
</protein>
<evidence type="ECO:0000313" key="10">
    <source>
        <dbReference type="Proteomes" id="UP000600080"/>
    </source>
</evidence>
<dbReference type="InterPro" id="IPR020846">
    <property type="entry name" value="MFS_dom"/>
</dbReference>
<dbReference type="PANTHER" id="PTHR42718">
    <property type="entry name" value="MAJOR FACILITATOR SUPERFAMILY MULTIDRUG TRANSPORTER MFSC"/>
    <property type="match status" value="1"/>
</dbReference>
<dbReference type="PROSITE" id="PS50850">
    <property type="entry name" value="MFS"/>
    <property type="match status" value="1"/>
</dbReference>
<dbReference type="Pfam" id="PF07690">
    <property type="entry name" value="MFS_1"/>
    <property type="match status" value="1"/>
</dbReference>
<keyword evidence="3 7" id="KW-0812">Transmembrane</keyword>
<feature type="transmembrane region" description="Helical" evidence="7">
    <location>
        <begin position="203"/>
        <end position="224"/>
    </location>
</feature>
<comment type="caution">
    <text evidence="9">The sequence shown here is derived from an EMBL/GenBank/DDBJ whole genome shotgun (WGS) entry which is preliminary data.</text>
</comment>
<comment type="subcellular location">
    <subcellularLocation>
        <location evidence="1">Cell membrane</location>
        <topology evidence="1">Multi-pass membrane protein</topology>
    </subcellularLocation>
</comment>
<dbReference type="RefSeq" id="WP_189103870.1">
    <property type="nucleotide sequence ID" value="NZ_BMND01000047.1"/>
</dbReference>
<feature type="transmembrane region" description="Helical" evidence="7">
    <location>
        <begin position="445"/>
        <end position="463"/>
    </location>
</feature>
<evidence type="ECO:0000256" key="6">
    <source>
        <dbReference type="ARBA" id="ARBA00023251"/>
    </source>
</evidence>
<feature type="transmembrane region" description="Helical" evidence="7">
    <location>
        <begin position="145"/>
        <end position="166"/>
    </location>
</feature>
<evidence type="ECO:0000256" key="2">
    <source>
        <dbReference type="ARBA" id="ARBA00022448"/>
    </source>
</evidence>
<feature type="transmembrane region" description="Helical" evidence="7">
    <location>
        <begin position="304"/>
        <end position="327"/>
    </location>
</feature>
<keyword evidence="6" id="KW-0046">Antibiotic resistance</keyword>
<keyword evidence="5 7" id="KW-0472">Membrane</keyword>
<feature type="domain" description="Major facilitator superfamily (MFS) profile" evidence="8">
    <location>
        <begin position="16"/>
        <end position="467"/>
    </location>
</feature>
<dbReference type="Gene3D" id="1.20.1250.20">
    <property type="entry name" value="MFS general substrate transporter like domains"/>
    <property type="match status" value="1"/>
</dbReference>